<feature type="transmembrane region" description="Helical" evidence="8">
    <location>
        <begin position="478"/>
        <end position="498"/>
    </location>
</feature>
<evidence type="ECO:0000256" key="1">
    <source>
        <dbReference type="ARBA" id="ARBA00004141"/>
    </source>
</evidence>
<keyword evidence="4 8" id="KW-1133">Transmembrane helix</keyword>
<feature type="transmembrane region" description="Helical" evidence="8">
    <location>
        <begin position="556"/>
        <end position="574"/>
    </location>
</feature>
<dbReference type="PROSITE" id="PS50088">
    <property type="entry name" value="ANK_REPEAT"/>
    <property type="match status" value="2"/>
</dbReference>
<keyword evidence="11" id="KW-1185">Reference proteome</keyword>
<dbReference type="EnsemblPlants" id="LPERR09G01720.1">
    <property type="protein sequence ID" value="LPERR09G01720.1"/>
    <property type="gene ID" value="LPERR09G01720"/>
</dbReference>
<dbReference type="HOGENOM" id="CLU_000134_36_5_1"/>
<keyword evidence="2 8" id="KW-0812">Transmembrane</keyword>
<dbReference type="InterPro" id="IPR036770">
    <property type="entry name" value="Ankyrin_rpt-contain_sf"/>
</dbReference>
<dbReference type="Pfam" id="PF00023">
    <property type="entry name" value="Ank"/>
    <property type="match status" value="1"/>
</dbReference>
<dbReference type="Gene3D" id="1.25.40.20">
    <property type="entry name" value="Ankyrin repeat-containing domain"/>
    <property type="match status" value="1"/>
</dbReference>
<organism evidence="10 11">
    <name type="scientific">Leersia perrieri</name>
    <dbReference type="NCBI Taxonomy" id="77586"/>
    <lineage>
        <taxon>Eukaryota</taxon>
        <taxon>Viridiplantae</taxon>
        <taxon>Streptophyta</taxon>
        <taxon>Embryophyta</taxon>
        <taxon>Tracheophyta</taxon>
        <taxon>Spermatophyta</taxon>
        <taxon>Magnoliopsida</taxon>
        <taxon>Liliopsida</taxon>
        <taxon>Poales</taxon>
        <taxon>Poaceae</taxon>
        <taxon>BOP clade</taxon>
        <taxon>Oryzoideae</taxon>
        <taxon>Oryzeae</taxon>
        <taxon>Oryzinae</taxon>
        <taxon>Leersia</taxon>
    </lineage>
</organism>
<keyword evidence="3" id="KW-0677">Repeat</keyword>
<feature type="transmembrane region" description="Helical" evidence="8">
    <location>
        <begin position="440"/>
        <end position="466"/>
    </location>
</feature>
<evidence type="ECO:0000256" key="6">
    <source>
        <dbReference type="ARBA" id="ARBA00023136"/>
    </source>
</evidence>
<dbReference type="PANTHER" id="PTHR24186">
    <property type="entry name" value="PROTEIN PHOSPHATASE 1 REGULATORY SUBUNIT"/>
    <property type="match status" value="1"/>
</dbReference>
<keyword evidence="6 8" id="KW-0472">Membrane</keyword>
<reference evidence="11" key="2">
    <citation type="submission" date="2013-12" db="EMBL/GenBank/DDBJ databases">
        <authorList>
            <person name="Yu Y."/>
            <person name="Lee S."/>
            <person name="de Baynast K."/>
            <person name="Wissotski M."/>
            <person name="Liu L."/>
            <person name="Talag J."/>
            <person name="Goicoechea J."/>
            <person name="Angelova A."/>
            <person name="Jetty R."/>
            <person name="Kudrna D."/>
            <person name="Golser W."/>
            <person name="Rivera L."/>
            <person name="Zhang J."/>
            <person name="Wing R."/>
        </authorList>
    </citation>
    <scope>NUCLEOTIDE SEQUENCE</scope>
</reference>
<dbReference type="Pfam" id="PF12796">
    <property type="entry name" value="Ank_2"/>
    <property type="match status" value="1"/>
</dbReference>
<evidence type="ECO:0000313" key="10">
    <source>
        <dbReference type="EnsemblPlants" id="LPERR09G01720.1"/>
    </source>
</evidence>
<feature type="transmembrane region" description="Helical" evidence="8">
    <location>
        <begin position="398"/>
        <end position="420"/>
    </location>
</feature>
<dbReference type="PANTHER" id="PTHR24186:SF50">
    <property type="entry name" value="ANKYRIN REPEAT-CONTAINING PROTEIN ITN1-LIKE ISOFORM X1"/>
    <property type="match status" value="1"/>
</dbReference>
<dbReference type="Proteomes" id="UP000032180">
    <property type="component" value="Chromosome 9"/>
</dbReference>
<sequence length="577" mass="61499">MNAAEATPERAAAPTIMNPELLMAARNGDMESLKRLLDADAALVPPARPVAAAATADDEESRRQVILEVDRPAAAAAAGMLLLEGVTSEGDSALHVVAAAACGTGEEDGFLKCADAIYGAAGHLLRARNSNGDTPLHRASSAGSVPMVRKLIGFAKAEDGNQQQIIPAGVVVVELLRAQNKRGETALHEAIRSSNEELVAEDAGLARVPGDGTSPIYLAISLRELEFAKKRHDKDDQLSYSGPEGRNALHVAVLIGKGPTKMILGWAKGLAKQGDKKGRTPLHFAASTNRMSMRSMVKVLLEHDISCVYQPDEEGCYPIHVGAALGGLVGFFTVKLMIKFCPDSAGLRDSTGRTFLQVAVDNSDPLGDNPDDSLNEKRCEKEEREKLSGIYKEAAQNLTIGAVLIVTVTFAATFTMPGGYVSSDDDRVSMRGTPTLAGTYTFDAFVIANTLAFLFSGMATFSLMYAGYMPLDFAFREVMGLLHSSVRSVGAAFLTATYVTLAHVAPKVVIAVYVGAGIGLLYINFEVWMLGWMTLALLFRGDLLAALVVGLQTVAVAFWFSWPFAVISVLPLILKGH</sequence>
<dbReference type="InterPro" id="IPR026961">
    <property type="entry name" value="PGG_dom"/>
</dbReference>
<feature type="domain" description="PGG" evidence="9">
    <location>
        <begin position="391"/>
        <end position="499"/>
    </location>
</feature>
<evidence type="ECO:0000256" key="8">
    <source>
        <dbReference type="SAM" id="Phobius"/>
    </source>
</evidence>
<feature type="transmembrane region" description="Helical" evidence="8">
    <location>
        <begin position="504"/>
        <end position="523"/>
    </location>
</feature>
<dbReference type="eggNOG" id="KOG0504">
    <property type="taxonomic scope" value="Eukaryota"/>
</dbReference>
<evidence type="ECO:0000256" key="4">
    <source>
        <dbReference type="ARBA" id="ARBA00022989"/>
    </source>
</evidence>
<dbReference type="SUPFAM" id="SSF48403">
    <property type="entry name" value="Ankyrin repeat"/>
    <property type="match status" value="1"/>
</dbReference>
<feature type="repeat" description="ANK" evidence="7">
    <location>
        <begin position="277"/>
        <end position="303"/>
    </location>
</feature>
<feature type="repeat" description="ANK" evidence="7">
    <location>
        <begin position="131"/>
        <end position="152"/>
    </location>
</feature>
<evidence type="ECO:0000256" key="3">
    <source>
        <dbReference type="ARBA" id="ARBA00022737"/>
    </source>
</evidence>
<accession>A0A0D9XBQ7</accession>
<dbReference type="PROSITE" id="PS50297">
    <property type="entry name" value="ANK_REP_REGION"/>
    <property type="match status" value="2"/>
</dbReference>
<name>A0A0D9XBQ7_9ORYZ</name>
<proteinExistence type="predicted"/>
<evidence type="ECO:0000259" key="9">
    <source>
        <dbReference type="Pfam" id="PF13962"/>
    </source>
</evidence>
<dbReference type="SMART" id="SM00248">
    <property type="entry name" value="ANK"/>
    <property type="match status" value="4"/>
</dbReference>
<evidence type="ECO:0000313" key="11">
    <source>
        <dbReference type="Proteomes" id="UP000032180"/>
    </source>
</evidence>
<dbReference type="STRING" id="77586.A0A0D9XBQ7"/>
<evidence type="ECO:0000256" key="5">
    <source>
        <dbReference type="ARBA" id="ARBA00023043"/>
    </source>
</evidence>
<evidence type="ECO:0000256" key="2">
    <source>
        <dbReference type="ARBA" id="ARBA00022692"/>
    </source>
</evidence>
<keyword evidence="5 7" id="KW-0040">ANK repeat</keyword>
<protein>
    <recommendedName>
        <fullName evidence="9">PGG domain-containing protein</fullName>
    </recommendedName>
</protein>
<dbReference type="AlphaFoldDB" id="A0A0D9XBQ7"/>
<reference evidence="10 11" key="1">
    <citation type="submission" date="2012-08" db="EMBL/GenBank/DDBJ databases">
        <title>Oryza genome evolution.</title>
        <authorList>
            <person name="Wing R.A."/>
        </authorList>
    </citation>
    <scope>NUCLEOTIDE SEQUENCE</scope>
</reference>
<comment type="subcellular location">
    <subcellularLocation>
        <location evidence="1">Membrane</location>
        <topology evidence="1">Multi-pass membrane protein</topology>
    </subcellularLocation>
</comment>
<dbReference type="Pfam" id="PF13962">
    <property type="entry name" value="PGG"/>
    <property type="match status" value="1"/>
</dbReference>
<dbReference type="Gramene" id="LPERR09G01720.1">
    <property type="protein sequence ID" value="LPERR09G01720.1"/>
    <property type="gene ID" value="LPERR09G01720"/>
</dbReference>
<reference evidence="10" key="3">
    <citation type="submission" date="2015-04" db="UniProtKB">
        <authorList>
            <consortium name="EnsemblPlants"/>
        </authorList>
    </citation>
    <scope>IDENTIFICATION</scope>
</reference>
<evidence type="ECO:0000256" key="7">
    <source>
        <dbReference type="PROSITE-ProRule" id="PRU00023"/>
    </source>
</evidence>
<dbReference type="InterPro" id="IPR002110">
    <property type="entry name" value="Ankyrin_rpt"/>
</dbReference>
<dbReference type="GO" id="GO:0005886">
    <property type="term" value="C:plasma membrane"/>
    <property type="evidence" value="ECO:0007669"/>
    <property type="project" value="TreeGrafter"/>
</dbReference>